<dbReference type="OrthoDB" id="974272at2"/>
<dbReference type="Proteomes" id="UP000267268">
    <property type="component" value="Chromosome 1"/>
</dbReference>
<protein>
    <submittedName>
        <fullName evidence="1">Uncharacterized protein</fullName>
    </submittedName>
</protein>
<dbReference type="EMBL" id="CP034562">
    <property type="protein sequence ID" value="AZQ61056.1"/>
    <property type="molecule type" value="Genomic_DNA"/>
</dbReference>
<name>A0A3S9NYZ7_9BACT</name>
<proteinExistence type="predicted"/>
<accession>A0A3S9NYZ7</accession>
<sequence length="457" mass="53859">MTNTEYLIDRNRIRVLDINQFISKQTNIIDKIEVEENLENKANRLFDYFSILPQFDTLDTYYEFLELFLPEFSFEIPTDVGLLHRSLSFQKLRLLENVGDTTLPDRLKNLDDISLDDGNYYLKLLAPIALFSRITDWEKYKWIVLEMINFSIENGKSEVTAFACLAYAKYMICRYENIQEAKDLAEYAIAEIKKSKDKWLIRRFLSDYAFDIMTWLEKTEESITVIEDAYLLDDAQDTAFANKAVTRIFQLYVFSGHNFKEAFSKVNDKLSLSLEDVEMLPQVQSVLELLQLKSLTEKSSLEKVLMILDKEPSLYEGNLLHPMLLLLKVIHLVRNKELEENVLEAIRRILDRFKYWAGYSPLIFQGWVFFIEAEMRWFAGEIETSDDLYIQAKDFMTSTVNDLKCLVSLRRLSQWYDHEGVTPRSQILFDQTKSLYLEFGSQEEVDALINRFDNRFE</sequence>
<gene>
    <name evidence="1" type="ORF">EI427_02135</name>
</gene>
<evidence type="ECO:0000313" key="2">
    <source>
        <dbReference type="Proteomes" id="UP000267268"/>
    </source>
</evidence>
<reference evidence="1 2" key="1">
    <citation type="submission" date="2018-12" db="EMBL/GenBank/DDBJ databases">
        <title>Flammeovirga pectinis sp. nov., isolated from the gut of the Korean scallop, Patinopecten yessoensis.</title>
        <authorList>
            <person name="Bae J.-W."/>
            <person name="Jeong Y.-S."/>
            <person name="Kang W."/>
        </authorList>
    </citation>
    <scope>NUCLEOTIDE SEQUENCE [LARGE SCALE GENOMIC DNA]</scope>
    <source>
        <strain evidence="1 2">L12M1</strain>
    </source>
</reference>
<keyword evidence="2" id="KW-1185">Reference proteome</keyword>
<dbReference type="KEGG" id="fll:EI427_02135"/>
<evidence type="ECO:0000313" key="1">
    <source>
        <dbReference type="EMBL" id="AZQ61056.1"/>
    </source>
</evidence>
<dbReference type="RefSeq" id="WP_126611108.1">
    <property type="nucleotide sequence ID" value="NZ_CP034562.1"/>
</dbReference>
<dbReference type="AlphaFoldDB" id="A0A3S9NYZ7"/>
<organism evidence="1 2">
    <name type="scientific">Flammeovirga pectinis</name>
    <dbReference type="NCBI Taxonomy" id="2494373"/>
    <lineage>
        <taxon>Bacteria</taxon>
        <taxon>Pseudomonadati</taxon>
        <taxon>Bacteroidota</taxon>
        <taxon>Cytophagia</taxon>
        <taxon>Cytophagales</taxon>
        <taxon>Flammeovirgaceae</taxon>
        <taxon>Flammeovirga</taxon>
    </lineage>
</organism>